<dbReference type="PROSITE" id="PS51217">
    <property type="entry name" value="UVRD_HELICASE_CTER"/>
    <property type="match status" value="1"/>
</dbReference>
<evidence type="ECO:0000256" key="4">
    <source>
        <dbReference type="ARBA" id="ARBA00022801"/>
    </source>
</evidence>
<dbReference type="InterPro" id="IPR014016">
    <property type="entry name" value="UvrD-like_ATP-bd"/>
</dbReference>
<evidence type="ECO:0000256" key="1">
    <source>
        <dbReference type="ARBA" id="ARBA00022722"/>
    </source>
</evidence>
<dbReference type="GO" id="GO:0043138">
    <property type="term" value="F:3'-5' DNA helicase activity"/>
    <property type="evidence" value="ECO:0007669"/>
    <property type="project" value="UniProtKB-EC"/>
</dbReference>
<dbReference type="Gene3D" id="3.90.320.10">
    <property type="match status" value="1"/>
</dbReference>
<keyword evidence="10" id="KW-0413">Isomerase</keyword>
<sequence length="1191" mass="132786">MTSPTAKSQDSLSTPPLAARRPDPNHAQRAASDPESSVWVSASAGSGKTKVLTDRVLRLLLPRADGSPGTPPEKILCLTYTKAGANEMALRIGHILSLWATISLESSNCHTGLREYLQNLLGRSPREEDIAAARCLFAVVADAPGGIKIVTIHAFCQSILGRFPLEAGLTPHFKVLGEIQSQDLMRQARDYILKNAVRAPQDKLNQALSTLATALSDDRFADLLETLNKERHTLDALLQDRGGAEALYRQMCSHLRINPENCKQDLILAACQDCALNIDALRALTPVLCSSEKSVSDKASGEILARWLSAAPTERAALFDTYTSVFLTVKGEIRSAARIATNESEENFPGLRDHMLQEARRLKDLQDQLRALTCARMTYSLLLVGESIIRRHQELKSEAGGLDFEDMIGRTRWLLTKAHMAAWVLYKLDGGLDHILVDEAQDTNPEQWDIVESLVQEFFSGVSARDIRRTLFVVGDEKQSIFSFQRAAPERFRQKRSTLQTVIEGAGENWKTVPMDVSFRSTSAVLDFADAVFSDDLVRQGVSESSIQHFSFRQGHAGHIEQWPLFRVAKAQKEKNESYWKPSLAPAQTGNARALLARHVAETIENWLKQGEVLASRGRAVQPGDIMILVKNRNGLVNQMLRELKLRNIPVNGIDRMKLVDHIAVQDLMAAARFALQPRDDLSLACLLKSPLLNWDDRKLEDVALGRPGLLWDEVRHKTPSEAAWLELLIQEAKNARPYEFFSRLLQSPCPASAISGLHAMTARLSADIIDPLDEFLNQVLSFEGEHVSSVQGFILWQERNQIEIKREQEEAGGRIRIMTIHASKGLQAPIVILPDTIIAKGSSGSRASNRLLWPAKTGLPFPFWSPETDCDCAAYTRAKEKTQTRDDEEYRRLLYVALTRAEDRLYIGGAAGDKDPDEKSWYELTQAAFHRFDQARTIPFQGSATVKALWPDNGPAPLTYILHTEQKATSQDKVPKGNETVLTLPDMDTPEWRWCRTAPPPEPALPRPLIPSRAIAAGEDTDAAALSPLQAQNNYRFLRGNLTHRLLQLIPGLTPEAQERAAQAYAARYGQELPEVIREDVVAEVLAILKHPEWSELFGPHSQAEVPITGIVEGKLLSGQIDRLLVTSQEIRIIDYKSNRPPPVCEEDVPEAYRAQLRAYRDTLASLYPDRAIKTCLLWTDGPRLMEISL</sequence>
<dbReference type="EC" id="5.6.2.4" evidence="12"/>
<evidence type="ECO:0000313" key="20">
    <source>
        <dbReference type="Proteomes" id="UP000595362"/>
    </source>
</evidence>
<dbReference type="InterPro" id="IPR027417">
    <property type="entry name" value="P-loop_NTPase"/>
</dbReference>
<evidence type="ECO:0000256" key="13">
    <source>
        <dbReference type="ARBA" id="ARBA00034923"/>
    </source>
</evidence>
<keyword evidence="7 15" id="KW-0067">ATP-binding</keyword>
<name>A0A7T5UGH2_9BACT</name>
<evidence type="ECO:0000256" key="8">
    <source>
        <dbReference type="ARBA" id="ARBA00023125"/>
    </source>
</evidence>
<dbReference type="InterPro" id="IPR038726">
    <property type="entry name" value="PDDEXK_AddAB-type"/>
</dbReference>
<feature type="compositionally biased region" description="Polar residues" evidence="16">
    <location>
        <begin position="1"/>
        <end position="14"/>
    </location>
</feature>
<dbReference type="PROSITE" id="PS51198">
    <property type="entry name" value="UVRD_HELICASE_ATP_BIND"/>
    <property type="match status" value="1"/>
</dbReference>
<evidence type="ECO:0000259" key="17">
    <source>
        <dbReference type="PROSITE" id="PS51198"/>
    </source>
</evidence>
<dbReference type="GO" id="GO:0005829">
    <property type="term" value="C:cytosol"/>
    <property type="evidence" value="ECO:0007669"/>
    <property type="project" value="TreeGrafter"/>
</dbReference>
<keyword evidence="6" id="KW-0269">Exonuclease</keyword>
<evidence type="ECO:0000256" key="6">
    <source>
        <dbReference type="ARBA" id="ARBA00022839"/>
    </source>
</evidence>
<evidence type="ECO:0000256" key="15">
    <source>
        <dbReference type="PROSITE-ProRule" id="PRU00560"/>
    </source>
</evidence>
<dbReference type="Pfam" id="PF00580">
    <property type="entry name" value="UvrD-helicase"/>
    <property type="match status" value="1"/>
</dbReference>
<feature type="binding site" evidence="15">
    <location>
        <begin position="42"/>
        <end position="49"/>
    </location>
    <ligand>
        <name>ATP</name>
        <dbReference type="ChEBI" id="CHEBI:30616"/>
    </ligand>
</feature>
<proteinExistence type="predicted"/>
<dbReference type="EMBL" id="CP066681">
    <property type="protein sequence ID" value="QQG36274.1"/>
    <property type="molecule type" value="Genomic_DNA"/>
</dbReference>
<dbReference type="GO" id="GO:0000725">
    <property type="term" value="P:recombinational repair"/>
    <property type="evidence" value="ECO:0007669"/>
    <property type="project" value="TreeGrafter"/>
</dbReference>
<comment type="catalytic activity">
    <reaction evidence="14">
        <text>ATP + H2O = ADP + phosphate + H(+)</text>
        <dbReference type="Rhea" id="RHEA:13065"/>
        <dbReference type="ChEBI" id="CHEBI:15377"/>
        <dbReference type="ChEBI" id="CHEBI:15378"/>
        <dbReference type="ChEBI" id="CHEBI:30616"/>
        <dbReference type="ChEBI" id="CHEBI:43474"/>
        <dbReference type="ChEBI" id="CHEBI:456216"/>
        <dbReference type="EC" id="5.6.2.4"/>
    </reaction>
</comment>
<evidence type="ECO:0000256" key="11">
    <source>
        <dbReference type="ARBA" id="ARBA00034617"/>
    </source>
</evidence>
<feature type="region of interest" description="Disordered" evidence="16">
    <location>
        <begin position="1"/>
        <end position="41"/>
    </location>
</feature>
<evidence type="ECO:0000256" key="5">
    <source>
        <dbReference type="ARBA" id="ARBA00022806"/>
    </source>
</evidence>
<reference evidence="19 20" key="1">
    <citation type="submission" date="2020-07" db="EMBL/GenBank/DDBJ databases">
        <title>Huge and variable diversity of episymbiotic CPR bacteria and DPANN archaea in groundwater ecosystems.</title>
        <authorList>
            <person name="He C.Y."/>
            <person name="Keren R."/>
            <person name="Whittaker M."/>
            <person name="Farag I.F."/>
            <person name="Doudna J."/>
            <person name="Cate J.H.D."/>
            <person name="Banfield J.F."/>
        </authorList>
    </citation>
    <scope>NUCLEOTIDE SEQUENCE [LARGE SCALE GENOMIC DNA]</scope>
    <source>
        <strain evidence="19">NC_groundwater_70_Ag_B-0.1um_54_66</strain>
    </source>
</reference>
<evidence type="ECO:0000256" key="12">
    <source>
        <dbReference type="ARBA" id="ARBA00034808"/>
    </source>
</evidence>
<dbReference type="InterPro" id="IPR011604">
    <property type="entry name" value="PDDEXK-like_dom_sf"/>
</dbReference>
<evidence type="ECO:0000256" key="2">
    <source>
        <dbReference type="ARBA" id="ARBA00022741"/>
    </source>
</evidence>
<keyword evidence="8" id="KW-0238">DNA-binding</keyword>
<dbReference type="PANTHER" id="PTHR11070">
    <property type="entry name" value="UVRD / RECB / PCRA DNA HELICASE FAMILY MEMBER"/>
    <property type="match status" value="1"/>
</dbReference>
<evidence type="ECO:0000256" key="14">
    <source>
        <dbReference type="ARBA" id="ARBA00048988"/>
    </source>
</evidence>
<keyword evidence="3" id="KW-0227">DNA damage</keyword>
<accession>A0A7T5UGH2</accession>
<evidence type="ECO:0000256" key="16">
    <source>
        <dbReference type="SAM" id="MobiDB-lite"/>
    </source>
</evidence>
<dbReference type="Pfam" id="PF12705">
    <property type="entry name" value="PDDEXK_1"/>
    <property type="match status" value="1"/>
</dbReference>
<evidence type="ECO:0000259" key="18">
    <source>
        <dbReference type="PROSITE" id="PS51217"/>
    </source>
</evidence>
<keyword evidence="4 15" id="KW-0378">Hydrolase</keyword>
<protein>
    <recommendedName>
        <fullName evidence="12">DNA 3'-5' helicase</fullName>
        <ecNumber evidence="12">5.6.2.4</ecNumber>
    </recommendedName>
    <alternativeName>
        <fullName evidence="13">DNA 3'-5' helicase II</fullName>
    </alternativeName>
</protein>
<gene>
    <name evidence="19" type="primary">addA</name>
    <name evidence="19" type="ORF">HYS17_00325</name>
</gene>
<organism evidence="19 20">
    <name type="scientific">Micavibrio aeruginosavorus</name>
    <dbReference type="NCBI Taxonomy" id="349221"/>
    <lineage>
        <taxon>Bacteria</taxon>
        <taxon>Pseudomonadati</taxon>
        <taxon>Bdellovibrionota</taxon>
        <taxon>Bdellovibrionia</taxon>
        <taxon>Bdellovibrionales</taxon>
        <taxon>Pseudobdellovibrionaceae</taxon>
        <taxon>Micavibrio</taxon>
    </lineage>
</organism>
<dbReference type="PANTHER" id="PTHR11070:SF2">
    <property type="entry name" value="ATP-DEPENDENT DNA HELICASE SRS2"/>
    <property type="match status" value="1"/>
</dbReference>
<keyword evidence="2 15" id="KW-0547">Nucleotide-binding</keyword>
<dbReference type="InterPro" id="IPR014017">
    <property type="entry name" value="DNA_helicase_UvrD-like_C"/>
</dbReference>
<dbReference type="NCBIfam" id="TIGR02784">
    <property type="entry name" value="addA_alphas"/>
    <property type="match status" value="1"/>
</dbReference>
<keyword evidence="5 15" id="KW-0347">Helicase</keyword>
<feature type="domain" description="UvrD-like helicase C-terminal" evidence="18">
    <location>
        <begin position="551"/>
        <end position="826"/>
    </location>
</feature>
<dbReference type="InterPro" id="IPR011335">
    <property type="entry name" value="Restrct_endonuc-II-like"/>
</dbReference>
<dbReference type="SUPFAM" id="SSF52540">
    <property type="entry name" value="P-loop containing nucleoside triphosphate hydrolases"/>
    <property type="match status" value="1"/>
</dbReference>
<keyword evidence="9" id="KW-0234">DNA repair</keyword>
<evidence type="ECO:0000313" key="19">
    <source>
        <dbReference type="EMBL" id="QQG36274.1"/>
    </source>
</evidence>
<evidence type="ECO:0000256" key="9">
    <source>
        <dbReference type="ARBA" id="ARBA00023204"/>
    </source>
</evidence>
<dbReference type="GO" id="GO:0033202">
    <property type="term" value="C:DNA helicase complex"/>
    <property type="evidence" value="ECO:0007669"/>
    <property type="project" value="TreeGrafter"/>
</dbReference>
<dbReference type="SUPFAM" id="SSF52980">
    <property type="entry name" value="Restriction endonuclease-like"/>
    <property type="match status" value="1"/>
</dbReference>
<evidence type="ECO:0000256" key="3">
    <source>
        <dbReference type="ARBA" id="ARBA00022763"/>
    </source>
</evidence>
<dbReference type="AlphaFoldDB" id="A0A7T5UGH2"/>
<dbReference type="Proteomes" id="UP000595362">
    <property type="component" value="Chromosome"/>
</dbReference>
<dbReference type="GO" id="GO:0004527">
    <property type="term" value="F:exonuclease activity"/>
    <property type="evidence" value="ECO:0007669"/>
    <property type="project" value="UniProtKB-KW"/>
</dbReference>
<feature type="domain" description="UvrD-like helicase ATP-binding" evidence="17">
    <location>
        <begin position="21"/>
        <end position="522"/>
    </location>
</feature>
<dbReference type="Pfam" id="PF13361">
    <property type="entry name" value="UvrD_C"/>
    <property type="match status" value="1"/>
</dbReference>
<evidence type="ECO:0000256" key="10">
    <source>
        <dbReference type="ARBA" id="ARBA00023235"/>
    </source>
</evidence>
<dbReference type="InterPro" id="IPR000212">
    <property type="entry name" value="DNA_helicase_UvrD/REP"/>
</dbReference>
<dbReference type="Gene3D" id="3.40.50.300">
    <property type="entry name" value="P-loop containing nucleotide triphosphate hydrolases"/>
    <property type="match status" value="4"/>
</dbReference>
<evidence type="ECO:0000256" key="7">
    <source>
        <dbReference type="ARBA" id="ARBA00022840"/>
    </source>
</evidence>
<dbReference type="GO" id="GO:0005524">
    <property type="term" value="F:ATP binding"/>
    <property type="evidence" value="ECO:0007669"/>
    <property type="project" value="UniProtKB-UniRule"/>
</dbReference>
<dbReference type="InterPro" id="IPR014151">
    <property type="entry name" value="DNA_helicase_AddA"/>
</dbReference>
<dbReference type="GO" id="GO:0003677">
    <property type="term" value="F:DNA binding"/>
    <property type="evidence" value="ECO:0007669"/>
    <property type="project" value="UniProtKB-KW"/>
</dbReference>
<keyword evidence="1" id="KW-0540">Nuclease</keyword>
<comment type="catalytic activity">
    <reaction evidence="11">
        <text>Couples ATP hydrolysis with the unwinding of duplex DNA by translocating in the 3'-5' direction.</text>
        <dbReference type="EC" id="5.6.2.4"/>
    </reaction>
</comment>